<evidence type="ECO:0000256" key="2">
    <source>
        <dbReference type="SAM" id="MobiDB-lite"/>
    </source>
</evidence>
<dbReference type="RefSeq" id="WP_135436949.1">
    <property type="nucleotide sequence ID" value="NZ_SRLA01000007.1"/>
</dbReference>
<feature type="region of interest" description="Disordered" evidence="2">
    <location>
        <begin position="14"/>
        <end position="62"/>
    </location>
</feature>
<name>A0A4Z0P072_9BACT</name>
<dbReference type="AlphaFoldDB" id="A0A4Z0P072"/>
<dbReference type="Proteomes" id="UP000298337">
    <property type="component" value="Unassembled WGS sequence"/>
</dbReference>
<dbReference type="OrthoDB" id="875783at2"/>
<reference evidence="3 4" key="1">
    <citation type="submission" date="2019-04" db="EMBL/GenBank/DDBJ databases">
        <authorList>
            <person name="Feng G."/>
            <person name="Zhang J."/>
            <person name="Zhu H."/>
        </authorList>
    </citation>
    <scope>NUCLEOTIDE SEQUENCE [LARGE SCALE GENOMIC DNA]</scope>
    <source>
        <strain evidence="3 4">92R-1</strain>
    </source>
</reference>
<keyword evidence="1" id="KW-0175">Coiled coil</keyword>
<gene>
    <name evidence="3" type="ORF">EU556_24895</name>
</gene>
<dbReference type="EMBL" id="SRLA01000007">
    <property type="protein sequence ID" value="TGE03848.1"/>
    <property type="molecule type" value="Genomic_DNA"/>
</dbReference>
<evidence type="ECO:0000313" key="4">
    <source>
        <dbReference type="Proteomes" id="UP000298337"/>
    </source>
</evidence>
<feature type="coiled-coil region" evidence="1">
    <location>
        <begin position="180"/>
        <end position="217"/>
    </location>
</feature>
<proteinExistence type="predicted"/>
<sequence length="247" mass="27732">MSFLKQLLTPFVEFEDESKQKPAKPTPPVPAPAEPTSPSFLPPAVPAAPENAQHPLINGPTAPITIPDHVPTYSAGGTITEPLPEHAQYFERLVEEANARNPLFQGADYKEFVDSKLDIDDIQDEALKYQTAFNVLKSTGLTKEKLLATGQEYLNLIGRDLNAFQSAQAQQYQKEVRPREEQLQQKAQELQTLTQRLNTLKTEINQISQEITLTKEKLNTTKNSFLLAGENKQKEIQTELQKIAQHF</sequence>
<keyword evidence="4" id="KW-1185">Reference proteome</keyword>
<organism evidence="3 4">
    <name type="scientific">Hymenobacter fodinae</name>
    <dbReference type="NCBI Taxonomy" id="2510796"/>
    <lineage>
        <taxon>Bacteria</taxon>
        <taxon>Pseudomonadati</taxon>
        <taxon>Bacteroidota</taxon>
        <taxon>Cytophagia</taxon>
        <taxon>Cytophagales</taxon>
        <taxon>Hymenobacteraceae</taxon>
        <taxon>Hymenobacter</taxon>
    </lineage>
</organism>
<evidence type="ECO:0000313" key="3">
    <source>
        <dbReference type="EMBL" id="TGE03848.1"/>
    </source>
</evidence>
<comment type="caution">
    <text evidence="3">The sequence shown here is derived from an EMBL/GenBank/DDBJ whole genome shotgun (WGS) entry which is preliminary data.</text>
</comment>
<feature type="compositionally biased region" description="Pro residues" evidence="2">
    <location>
        <begin position="24"/>
        <end position="46"/>
    </location>
</feature>
<accession>A0A4Z0P072</accession>
<evidence type="ECO:0000256" key="1">
    <source>
        <dbReference type="SAM" id="Coils"/>
    </source>
</evidence>
<protein>
    <submittedName>
        <fullName evidence="3">Uncharacterized protein</fullName>
    </submittedName>
</protein>